<dbReference type="GO" id="GO:0032259">
    <property type="term" value="P:methylation"/>
    <property type="evidence" value="ECO:0007669"/>
    <property type="project" value="UniProtKB-KW"/>
</dbReference>
<feature type="domain" description="Methyltransferase type 11" evidence="1">
    <location>
        <begin position="60"/>
        <end position="157"/>
    </location>
</feature>
<comment type="caution">
    <text evidence="2">The sequence shown here is derived from an EMBL/GenBank/DDBJ whole genome shotgun (WGS) entry which is preliminary data.</text>
</comment>
<keyword evidence="2" id="KW-0489">Methyltransferase</keyword>
<dbReference type="InterPro" id="IPR029063">
    <property type="entry name" value="SAM-dependent_MTases_sf"/>
</dbReference>
<name>A0ABU9YID1_9PROT</name>
<dbReference type="RefSeq" id="WP_345934867.1">
    <property type="nucleotide sequence ID" value="NZ_JBBKTV010000008.1"/>
</dbReference>
<gene>
    <name evidence="2" type="ORF">WG926_09660</name>
</gene>
<dbReference type="InterPro" id="IPR013216">
    <property type="entry name" value="Methyltransf_11"/>
</dbReference>
<evidence type="ECO:0000313" key="2">
    <source>
        <dbReference type="EMBL" id="MEN2988570.1"/>
    </source>
</evidence>
<dbReference type="Pfam" id="PF08241">
    <property type="entry name" value="Methyltransf_11"/>
    <property type="match status" value="1"/>
</dbReference>
<dbReference type="Gene3D" id="3.40.50.150">
    <property type="entry name" value="Vaccinia Virus protein VP39"/>
    <property type="match status" value="1"/>
</dbReference>
<dbReference type="Proteomes" id="UP001413721">
    <property type="component" value="Unassembled WGS sequence"/>
</dbReference>
<evidence type="ECO:0000313" key="3">
    <source>
        <dbReference type="Proteomes" id="UP001413721"/>
    </source>
</evidence>
<reference evidence="2 3" key="1">
    <citation type="submission" date="2024-03" db="EMBL/GenBank/DDBJ databases">
        <title>High-quality draft genome sequencing of Tistrella sp. BH-R2-4.</title>
        <authorList>
            <person name="Dong C."/>
        </authorList>
    </citation>
    <scope>NUCLEOTIDE SEQUENCE [LARGE SCALE GENOMIC DNA]</scope>
    <source>
        <strain evidence="2 3">BH-R2-4</strain>
    </source>
</reference>
<protein>
    <submittedName>
        <fullName evidence="2">Methyltransferase domain-containing protein</fullName>
    </submittedName>
</protein>
<keyword evidence="3" id="KW-1185">Reference proteome</keyword>
<dbReference type="SUPFAM" id="SSF53335">
    <property type="entry name" value="S-adenosyl-L-methionine-dependent methyltransferases"/>
    <property type="match status" value="1"/>
</dbReference>
<dbReference type="GO" id="GO:0008168">
    <property type="term" value="F:methyltransferase activity"/>
    <property type="evidence" value="ECO:0007669"/>
    <property type="project" value="UniProtKB-KW"/>
</dbReference>
<sequence length="297" mass="30292">MSDYGTRDHWDEVHDAVADTDHQTAIAANAVVGHMVALVNATLNARTAATSPGARRAVLLDIGAGHGGLARALAGPDRLVVASDIAAAPLAAAARRHGDIGDGASPRGLAADVLHPALKPGSVDVATCLRGLWTLPDPSAALAATAGLLKPDGRLLVQLWAEAARCRLIGTGAALLGKALPSLTRPAGVPSPFDITPAVLAEMATPAGLALDRVETGETAVRVTDAASYWREFDAVAETAAAARKQAPAALRARIDAALPGVLGRVLSRDPTLPPDQDGWLAPIAWSLCVLAPIRAG</sequence>
<accession>A0ABU9YID1</accession>
<keyword evidence="2" id="KW-0808">Transferase</keyword>
<organism evidence="2 3">
    <name type="scientific">Tistrella arctica</name>
    <dbReference type="NCBI Taxonomy" id="3133430"/>
    <lineage>
        <taxon>Bacteria</taxon>
        <taxon>Pseudomonadati</taxon>
        <taxon>Pseudomonadota</taxon>
        <taxon>Alphaproteobacteria</taxon>
        <taxon>Geminicoccales</taxon>
        <taxon>Geminicoccaceae</taxon>
        <taxon>Tistrella</taxon>
    </lineage>
</organism>
<proteinExistence type="predicted"/>
<dbReference type="EMBL" id="JBBKTW010000003">
    <property type="protein sequence ID" value="MEN2988570.1"/>
    <property type="molecule type" value="Genomic_DNA"/>
</dbReference>
<evidence type="ECO:0000259" key="1">
    <source>
        <dbReference type="Pfam" id="PF08241"/>
    </source>
</evidence>